<dbReference type="RefSeq" id="WP_184990682.1">
    <property type="nucleotide sequence ID" value="NZ_BOMK01000028.1"/>
</dbReference>
<comment type="caution">
    <text evidence="2">The sequence shown here is derived from an EMBL/GenBank/DDBJ whole genome shotgun (WGS) entry which is preliminary data.</text>
</comment>
<dbReference type="Proteomes" id="UP000578112">
    <property type="component" value="Unassembled WGS sequence"/>
</dbReference>
<dbReference type="AlphaFoldDB" id="A0A7W7HU15"/>
<proteinExistence type="predicted"/>
<dbReference type="EMBL" id="JACHNH010000001">
    <property type="protein sequence ID" value="MBB4760713.1"/>
    <property type="molecule type" value="Genomic_DNA"/>
</dbReference>
<name>A0A7W7HU15_9ACTN</name>
<sequence length="89" mass="9673">MEHISGELLSAAVAVVGGLGLSGLVRAWIRHRTRLQVERERSARAVARATGLARIARRHETVLIDEKDQDGHRVVEMRGPAGGSRKEAA</sequence>
<evidence type="ECO:0000313" key="2">
    <source>
        <dbReference type="EMBL" id="MBB4760713.1"/>
    </source>
</evidence>
<gene>
    <name evidence="2" type="ORF">BJ971_001269</name>
</gene>
<reference evidence="2 3" key="1">
    <citation type="submission" date="2020-08" db="EMBL/GenBank/DDBJ databases">
        <title>Sequencing the genomes of 1000 actinobacteria strains.</title>
        <authorList>
            <person name="Klenk H.-P."/>
        </authorList>
    </citation>
    <scope>NUCLEOTIDE SEQUENCE [LARGE SCALE GENOMIC DNA]</scope>
    <source>
        <strain evidence="2 3">DSM 43149</strain>
    </source>
</reference>
<evidence type="ECO:0000313" key="3">
    <source>
        <dbReference type="Proteomes" id="UP000578112"/>
    </source>
</evidence>
<feature type="region of interest" description="Disordered" evidence="1">
    <location>
        <begin position="66"/>
        <end position="89"/>
    </location>
</feature>
<protein>
    <submittedName>
        <fullName evidence="2">Uncharacterized protein</fullName>
    </submittedName>
</protein>
<evidence type="ECO:0000256" key="1">
    <source>
        <dbReference type="SAM" id="MobiDB-lite"/>
    </source>
</evidence>
<keyword evidence="3" id="KW-1185">Reference proteome</keyword>
<organism evidence="2 3">
    <name type="scientific">Actinoplanes digitatis</name>
    <dbReference type="NCBI Taxonomy" id="1868"/>
    <lineage>
        <taxon>Bacteria</taxon>
        <taxon>Bacillati</taxon>
        <taxon>Actinomycetota</taxon>
        <taxon>Actinomycetes</taxon>
        <taxon>Micromonosporales</taxon>
        <taxon>Micromonosporaceae</taxon>
        <taxon>Actinoplanes</taxon>
    </lineage>
</organism>
<feature type="compositionally biased region" description="Basic and acidic residues" evidence="1">
    <location>
        <begin position="66"/>
        <end position="76"/>
    </location>
</feature>
<accession>A0A7W7HU15</accession>